<feature type="region of interest" description="Disordered" evidence="1">
    <location>
        <begin position="45"/>
        <end position="94"/>
    </location>
</feature>
<organism evidence="2">
    <name type="scientific">Sesamum latifolium</name>
    <dbReference type="NCBI Taxonomy" id="2727402"/>
    <lineage>
        <taxon>Eukaryota</taxon>
        <taxon>Viridiplantae</taxon>
        <taxon>Streptophyta</taxon>
        <taxon>Embryophyta</taxon>
        <taxon>Tracheophyta</taxon>
        <taxon>Spermatophyta</taxon>
        <taxon>Magnoliopsida</taxon>
        <taxon>eudicotyledons</taxon>
        <taxon>Gunneridae</taxon>
        <taxon>Pentapetalae</taxon>
        <taxon>asterids</taxon>
        <taxon>lamiids</taxon>
        <taxon>Lamiales</taxon>
        <taxon>Pedaliaceae</taxon>
        <taxon>Sesamum</taxon>
    </lineage>
</organism>
<dbReference type="AlphaFoldDB" id="A0AAW2X756"/>
<evidence type="ECO:0000313" key="2">
    <source>
        <dbReference type="EMBL" id="KAL0447956.1"/>
    </source>
</evidence>
<protein>
    <submittedName>
        <fullName evidence="2">Uncharacterized protein</fullName>
    </submittedName>
</protein>
<sequence length="260" mass="28645">MSSTDESVRIVGETPGEDPSEATSKRLDSNLPFYTSGRRWSLSQAAHRLLDESSEEEEDDDEEDDGSSPSEVDPDIRESKVPPRTRGSRPSGSKWVSCYLRQSEIHQLVEEFAIPPEGETSKPFWPEPTSCVSRGALEYHCCAYYSFMPSLDIMFSKLLLDEHRAATTPSTTRSSRGTPSSSEKRGKHPTAALPRPSSKRSRPSSSTVPPNGFTRHTSTPPPPHPRDLGSGSLKSPPSLTGDCMTISCCLRRRRVHLPGC</sequence>
<feature type="region of interest" description="Disordered" evidence="1">
    <location>
        <begin position="165"/>
        <end position="238"/>
    </location>
</feature>
<accession>A0AAW2X756</accession>
<feature type="compositionally biased region" description="Low complexity" evidence="1">
    <location>
        <begin position="228"/>
        <end position="238"/>
    </location>
</feature>
<evidence type="ECO:0000256" key="1">
    <source>
        <dbReference type="SAM" id="MobiDB-lite"/>
    </source>
</evidence>
<comment type="caution">
    <text evidence="2">The sequence shown here is derived from an EMBL/GenBank/DDBJ whole genome shotgun (WGS) entry which is preliminary data.</text>
</comment>
<feature type="compositionally biased region" description="Acidic residues" evidence="1">
    <location>
        <begin position="52"/>
        <end position="66"/>
    </location>
</feature>
<feature type="compositionally biased region" description="Low complexity" evidence="1">
    <location>
        <begin position="167"/>
        <end position="181"/>
    </location>
</feature>
<name>A0AAW2X756_9LAMI</name>
<proteinExistence type="predicted"/>
<dbReference type="EMBL" id="JACGWN010000006">
    <property type="protein sequence ID" value="KAL0447956.1"/>
    <property type="molecule type" value="Genomic_DNA"/>
</dbReference>
<reference evidence="2" key="2">
    <citation type="journal article" date="2024" name="Plant">
        <title>Genomic evolution and insights into agronomic trait innovations of Sesamum species.</title>
        <authorList>
            <person name="Miao H."/>
            <person name="Wang L."/>
            <person name="Qu L."/>
            <person name="Liu H."/>
            <person name="Sun Y."/>
            <person name="Le M."/>
            <person name="Wang Q."/>
            <person name="Wei S."/>
            <person name="Zheng Y."/>
            <person name="Lin W."/>
            <person name="Duan Y."/>
            <person name="Cao H."/>
            <person name="Xiong S."/>
            <person name="Wang X."/>
            <person name="Wei L."/>
            <person name="Li C."/>
            <person name="Ma Q."/>
            <person name="Ju M."/>
            <person name="Zhao R."/>
            <person name="Li G."/>
            <person name="Mu C."/>
            <person name="Tian Q."/>
            <person name="Mei H."/>
            <person name="Zhang T."/>
            <person name="Gao T."/>
            <person name="Zhang H."/>
        </authorList>
    </citation>
    <scope>NUCLEOTIDE SEQUENCE</scope>
    <source>
        <strain evidence="2">KEN1</strain>
    </source>
</reference>
<reference evidence="2" key="1">
    <citation type="submission" date="2020-06" db="EMBL/GenBank/DDBJ databases">
        <authorList>
            <person name="Li T."/>
            <person name="Hu X."/>
            <person name="Zhang T."/>
            <person name="Song X."/>
            <person name="Zhang H."/>
            <person name="Dai N."/>
            <person name="Sheng W."/>
            <person name="Hou X."/>
            <person name="Wei L."/>
        </authorList>
    </citation>
    <scope>NUCLEOTIDE SEQUENCE</scope>
    <source>
        <strain evidence="2">KEN1</strain>
        <tissue evidence="2">Leaf</tissue>
    </source>
</reference>
<feature type="region of interest" description="Disordered" evidence="1">
    <location>
        <begin position="1"/>
        <end position="30"/>
    </location>
</feature>
<gene>
    <name evidence="2" type="ORF">Slati_1923500</name>
</gene>